<reference evidence="1" key="1">
    <citation type="submission" date="2015-09" db="EMBL/GenBank/DDBJ databases">
        <title>De novo assembly of Pectinophora gossypiella (Pink Bollworm) gut transcriptome.</title>
        <authorList>
            <person name="Tassone E.E."/>
        </authorList>
    </citation>
    <scope>NUCLEOTIDE SEQUENCE</scope>
</reference>
<organism evidence="1">
    <name type="scientific">Pectinophora gossypiella</name>
    <name type="common">Cotton pink bollworm</name>
    <name type="synonym">Depressaria gossypiella</name>
    <dbReference type="NCBI Taxonomy" id="13191"/>
    <lineage>
        <taxon>Eukaryota</taxon>
        <taxon>Metazoa</taxon>
        <taxon>Ecdysozoa</taxon>
        <taxon>Arthropoda</taxon>
        <taxon>Hexapoda</taxon>
        <taxon>Insecta</taxon>
        <taxon>Pterygota</taxon>
        <taxon>Neoptera</taxon>
        <taxon>Endopterygota</taxon>
        <taxon>Lepidoptera</taxon>
        <taxon>Glossata</taxon>
        <taxon>Ditrysia</taxon>
        <taxon>Gelechioidea</taxon>
        <taxon>Gelechiidae</taxon>
        <taxon>Apatetrinae</taxon>
        <taxon>Pectinophora</taxon>
    </lineage>
</organism>
<sequence>MDLNSKVLQWNCRSVIPVAPLLHRERVLQTYQFAAYQFEALKYTFGSDHYSLIITLPFQHETVRKRIRLKYRLLNADWNTFKSRMESKICCFPPVTPGNETFCAETFAGAFIEIANELFPMKKVGCGIPSPPWWDSECTEAARKRKEAEKLYFECSTDENFNKVTENIEVCKKMFKQKKI</sequence>
<dbReference type="EMBL" id="GDQN01009015">
    <property type="protein sequence ID" value="JAT82039.1"/>
    <property type="molecule type" value="Transcribed_RNA"/>
</dbReference>
<name>A0A1E1W522_PECGO</name>
<protein>
    <recommendedName>
        <fullName evidence="2">Endonuclease/exonuclease/phosphatase domain-containing protein</fullName>
    </recommendedName>
</protein>
<accession>A0A1E1W522</accession>
<dbReference type="OrthoDB" id="8058536at2759"/>
<dbReference type="AlphaFoldDB" id="A0A1E1W522"/>
<evidence type="ECO:0000313" key="1">
    <source>
        <dbReference type="EMBL" id="JAT82039.1"/>
    </source>
</evidence>
<proteinExistence type="predicted"/>
<evidence type="ECO:0008006" key="2">
    <source>
        <dbReference type="Google" id="ProtNLM"/>
    </source>
</evidence>
<gene>
    <name evidence="1" type="ORF">g.13070</name>
</gene>